<feature type="transmembrane region" description="Helical" evidence="6">
    <location>
        <begin position="858"/>
        <end position="880"/>
    </location>
</feature>
<evidence type="ECO:0000256" key="3">
    <source>
        <dbReference type="ARBA" id="ARBA00022692"/>
    </source>
</evidence>
<dbReference type="NCBIfam" id="NF005748">
    <property type="entry name" value="PRK07572.1"/>
    <property type="match status" value="1"/>
</dbReference>
<dbReference type="CDD" id="cd11484">
    <property type="entry name" value="SLC-NCS1sbd_CobB-like"/>
    <property type="match status" value="1"/>
</dbReference>
<feature type="transmembrane region" description="Helical" evidence="6">
    <location>
        <begin position="760"/>
        <end position="780"/>
    </location>
</feature>
<dbReference type="Pfam" id="PF07969">
    <property type="entry name" value="Amidohydro_3"/>
    <property type="match status" value="1"/>
</dbReference>
<feature type="transmembrane region" description="Helical" evidence="6">
    <location>
        <begin position="693"/>
        <end position="712"/>
    </location>
</feature>
<feature type="transmembrane region" description="Helical" evidence="6">
    <location>
        <begin position="825"/>
        <end position="846"/>
    </location>
</feature>
<dbReference type="InterPro" id="IPR052349">
    <property type="entry name" value="Metallo-hydrolase_Enzymes"/>
</dbReference>
<protein>
    <submittedName>
        <fullName evidence="8">Cytosine permease</fullName>
    </submittedName>
</protein>
<name>A0ABW1ZW75_9GAMM</name>
<dbReference type="Pfam" id="PF02133">
    <property type="entry name" value="Transp_cyt_pur"/>
    <property type="match status" value="1"/>
</dbReference>
<dbReference type="Gene3D" id="2.30.40.10">
    <property type="entry name" value="Urease, subunit C, domain 1"/>
    <property type="match status" value="1"/>
</dbReference>
<keyword evidence="3 6" id="KW-0812">Transmembrane</keyword>
<dbReference type="SUPFAM" id="SSF51338">
    <property type="entry name" value="Composite domain of metallo-dependent hydrolases"/>
    <property type="match status" value="1"/>
</dbReference>
<feature type="transmembrane region" description="Helical" evidence="6">
    <location>
        <begin position="519"/>
        <end position="540"/>
    </location>
</feature>
<feature type="domain" description="Amidohydrolase 3" evidence="7">
    <location>
        <begin position="41"/>
        <end position="400"/>
    </location>
</feature>
<evidence type="ECO:0000313" key="8">
    <source>
        <dbReference type="EMBL" id="MFC6669435.1"/>
    </source>
</evidence>
<comment type="subcellular location">
    <subcellularLocation>
        <location evidence="1">Membrane</location>
        <topology evidence="1">Multi-pass membrane protein</topology>
    </subcellularLocation>
</comment>
<comment type="similarity">
    <text evidence="2">Belongs to the purine-cytosine permease (2.A.39) family.</text>
</comment>
<feature type="transmembrane region" description="Helical" evidence="6">
    <location>
        <begin position="652"/>
        <end position="673"/>
    </location>
</feature>
<evidence type="ECO:0000256" key="2">
    <source>
        <dbReference type="ARBA" id="ARBA00008974"/>
    </source>
</evidence>
<reference evidence="9" key="1">
    <citation type="journal article" date="2019" name="Int. J. Syst. Evol. Microbiol.">
        <title>The Global Catalogue of Microorganisms (GCM) 10K type strain sequencing project: providing services to taxonomists for standard genome sequencing and annotation.</title>
        <authorList>
            <consortium name="The Broad Institute Genomics Platform"/>
            <consortium name="The Broad Institute Genome Sequencing Center for Infectious Disease"/>
            <person name="Wu L."/>
            <person name="Ma J."/>
        </authorList>
    </citation>
    <scope>NUCLEOTIDE SEQUENCE [LARGE SCALE GENOMIC DNA]</scope>
    <source>
        <strain evidence="9">NBRC 111756</strain>
    </source>
</reference>
<accession>A0ABW1ZW75</accession>
<dbReference type="Gene3D" id="3.20.20.140">
    <property type="entry name" value="Metal-dependent hydrolases"/>
    <property type="match status" value="1"/>
</dbReference>
<dbReference type="Proteomes" id="UP001596422">
    <property type="component" value="Unassembled WGS sequence"/>
</dbReference>
<dbReference type="InterPro" id="IPR001248">
    <property type="entry name" value="Pur-cyt_permease"/>
</dbReference>
<gene>
    <name evidence="8" type="primary">codB</name>
    <name evidence="8" type="ORF">ACFQDL_04470</name>
</gene>
<dbReference type="InterPro" id="IPR032466">
    <property type="entry name" value="Metal_Hydrolase"/>
</dbReference>
<dbReference type="InterPro" id="IPR013108">
    <property type="entry name" value="Amidohydro_3"/>
</dbReference>
<evidence type="ECO:0000256" key="6">
    <source>
        <dbReference type="SAM" id="Phobius"/>
    </source>
</evidence>
<feature type="transmembrane region" description="Helical" evidence="6">
    <location>
        <begin position="724"/>
        <end position="748"/>
    </location>
</feature>
<evidence type="ECO:0000256" key="5">
    <source>
        <dbReference type="ARBA" id="ARBA00023136"/>
    </source>
</evidence>
<proteinExistence type="inferred from homology"/>
<dbReference type="SUPFAM" id="SSF51556">
    <property type="entry name" value="Metallo-dependent hydrolases"/>
    <property type="match status" value="1"/>
</dbReference>
<dbReference type="InterPro" id="IPR011059">
    <property type="entry name" value="Metal-dep_hydrolase_composite"/>
</dbReference>
<sequence>MLDMLIRNVNLPDGRKGVDIAVKDRLIVDIAPAIQAQARHEVDGGGCLASPPFVDSHFHMDSALSLGRPRLNESGTLLEGIAIWRELKPELTVEAIKARALEMCRWSIARGTLAIRSHVDICDDRLLAVEALLEVREQMKPYIDLQLVAFPQDGYLRYPRAHENLVRALDKGVDVVGGIPHFERTTADGGASIRALCEIAAEWGLQVDMHCDESDDPQSRHIEVLAAETHRFGLQGRVCGSHLTSMHSMDNYYVSKLLPLIRESGVHAIANPLINITLQGRSDSYPKRRGMTRVAEMLEAGINVAFGHDCVMDPWYSFGTHDMLDVAHMGAHVAQMTGLQQMHQAFQAVTENGARALGLEGYGLEVGNPADIVILQASGIVEALQLRPARLFVIRAGKVIARTSPPSARCCWSRARKRSAFPADFSNRNPECRRTGSRTRAALPTSGTRLHYELGQPGSRNKKQYLNAVPERCPRPDAGAFTALKGATSMTDQQDNNNYAAAHDDYALSPVPESARRGLLSMSAVMLGFTFFAASMWTGGTLGQGFRLWPDLIIVVLAGNLILGGYGALLGYAAAKTNLSTHILSRYAFGRVGSKLPSLMLAVTQIGWFGVGVAMFAYPINKFMGIDHLPLIIGGGIVMTYTVVVGFKAIEWLSAIAVPAILILGVTSVVTAITDTDGGLEALISLEPTASLSMAMGIALAVGSFISGATLTPDFVRYARNRRVGVAATIIGFTFGNSLMFIFGAVGATATGMSDIAEVLAHQGLLGAGIALLVLNIWTTNDNALYAAGLGLTNITGLKRVHLVIAAGAIGTLLADFLYSNFVGWLVFLSVSLPPIGGIIIADFYLRCKTRYPSPERYPFKNINWAAMIAWTVAIGVSVISPEDGLFSIAPLNAILTAIVAYVLIYRVVYRSEAAALKPEYQ</sequence>
<keyword evidence="5 6" id="KW-0472">Membrane</keyword>
<dbReference type="RefSeq" id="WP_379907993.1">
    <property type="nucleotide sequence ID" value="NZ_JBHSWE010000001.1"/>
</dbReference>
<dbReference type="PANTHER" id="PTHR32027:SF0">
    <property type="entry name" value="CYTOSINE DEAMINASE"/>
    <property type="match status" value="1"/>
</dbReference>
<evidence type="ECO:0000313" key="9">
    <source>
        <dbReference type="Proteomes" id="UP001596422"/>
    </source>
</evidence>
<evidence type="ECO:0000259" key="7">
    <source>
        <dbReference type="Pfam" id="PF07969"/>
    </source>
</evidence>
<dbReference type="Gene3D" id="1.10.4160.10">
    <property type="entry name" value="Hydantoin permease"/>
    <property type="match status" value="1"/>
</dbReference>
<keyword evidence="4 6" id="KW-1133">Transmembrane helix</keyword>
<feature type="transmembrane region" description="Helical" evidence="6">
    <location>
        <begin position="886"/>
        <end position="909"/>
    </location>
</feature>
<evidence type="ECO:0000256" key="4">
    <source>
        <dbReference type="ARBA" id="ARBA00022989"/>
    </source>
</evidence>
<feature type="transmembrane region" description="Helical" evidence="6">
    <location>
        <begin position="596"/>
        <end position="617"/>
    </location>
</feature>
<feature type="transmembrane region" description="Helical" evidence="6">
    <location>
        <begin position="552"/>
        <end position="575"/>
    </location>
</feature>
<dbReference type="NCBIfam" id="NF008241">
    <property type="entry name" value="PRK11017.1"/>
    <property type="match status" value="1"/>
</dbReference>
<feature type="transmembrane region" description="Helical" evidence="6">
    <location>
        <begin position="629"/>
        <end position="647"/>
    </location>
</feature>
<comment type="caution">
    <text evidence="8">The sequence shown here is derived from an EMBL/GenBank/DDBJ whole genome shotgun (WGS) entry which is preliminary data.</text>
</comment>
<dbReference type="CDD" id="cd01293">
    <property type="entry name" value="Bact_CD"/>
    <property type="match status" value="1"/>
</dbReference>
<dbReference type="PANTHER" id="PTHR32027">
    <property type="entry name" value="CYTOSINE DEAMINASE"/>
    <property type="match status" value="1"/>
</dbReference>
<evidence type="ECO:0000256" key="1">
    <source>
        <dbReference type="ARBA" id="ARBA00004141"/>
    </source>
</evidence>
<dbReference type="EMBL" id="JBHSWE010000001">
    <property type="protein sequence ID" value="MFC6669435.1"/>
    <property type="molecule type" value="Genomic_DNA"/>
</dbReference>
<organism evidence="8 9">
    <name type="scientific">Marinobacterium aestuariivivens</name>
    <dbReference type="NCBI Taxonomy" id="1698799"/>
    <lineage>
        <taxon>Bacteria</taxon>
        <taxon>Pseudomonadati</taxon>
        <taxon>Pseudomonadota</taxon>
        <taxon>Gammaproteobacteria</taxon>
        <taxon>Oceanospirillales</taxon>
        <taxon>Oceanospirillaceae</taxon>
        <taxon>Marinobacterium</taxon>
    </lineage>
</organism>
<keyword evidence="9" id="KW-1185">Reference proteome</keyword>